<evidence type="ECO:0000313" key="7">
    <source>
        <dbReference type="EMBL" id="HJF30971.1"/>
    </source>
</evidence>
<organism evidence="7 8">
    <name type="scientific">Sporosarcina psychrophila</name>
    <name type="common">Bacillus psychrophilus</name>
    <dbReference type="NCBI Taxonomy" id="1476"/>
    <lineage>
        <taxon>Bacteria</taxon>
        <taxon>Bacillati</taxon>
        <taxon>Bacillota</taxon>
        <taxon>Bacilli</taxon>
        <taxon>Bacillales</taxon>
        <taxon>Caryophanaceae</taxon>
        <taxon>Sporosarcina</taxon>
    </lineage>
</organism>
<dbReference type="Proteomes" id="UP000698173">
    <property type="component" value="Unassembled WGS sequence"/>
</dbReference>
<dbReference type="InterPro" id="IPR013324">
    <property type="entry name" value="RNA_pol_sigma_r3/r4-like"/>
</dbReference>
<reference evidence="7" key="2">
    <citation type="submission" date="2021-09" db="EMBL/GenBank/DDBJ databases">
        <authorList>
            <person name="Gilroy R."/>
        </authorList>
    </citation>
    <scope>NUCLEOTIDE SEQUENCE</scope>
    <source>
        <strain evidence="7">CHK171-7178</strain>
    </source>
</reference>
<dbReference type="AlphaFoldDB" id="A0A921KCH4"/>
<dbReference type="GO" id="GO:0003677">
    <property type="term" value="F:DNA binding"/>
    <property type="evidence" value="ECO:0007669"/>
    <property type="project" value="InterPro"/>
</dbReference>
<proteinExistence type="inferred from homology"/>
<dbReference type="Pfam" id="PF08281">
    <property type="entry name" value="Sigma70_r4_2"/>
    <property type="match status" value="1"/>
</dbReference>
<accession>A0A921KCH4</accession>
<dbReference type="PANTHER" id="PTHR43133:SF60">
    <property type="entry name" value="RNA POLYMERASE SIGMA FACTOR SIGV"/>
    <property type="match status" value="1"/>
</dbReference>
<evidence type="ECO:0000256" key="3">
    <source>
        <dbReference type="ARBA" id="ARBA00023082"/>
    </source>
</evidence>
<evidence type="ECO:0000259" key="5">
    <source>
        <dbReference type="Pfam" id="PF04542"/>
    </source>
</evidence>
<dbReference type="PANTHER" id="PTHR43133">
    <property type="entry name" value="RNA POLYMERASE ECF-TYPE SIGMA FACTO"/>
    <property type="match status" value="1"/>
</dbReference>
<dbReference type="SUPFAM" id="SSF88946">
    <property type="entry name" value="Sigma2 domain of RNA polymerase sigma factors"/>
    <property type="match status" value="1"/>
</dbReference>
<feature type="domain" description="RNA polymerase sigma-70 region 2" evidence="5">
    <location>
        <begin position="9"/>
        <end position="75"/>
    </location>
</feature>
<name>A0A921KCH4_SPOPS</name>
<dbReference type="InterPro" id="IPR039425">
    <property type="entry name" value="RNA_pol_sigma-70-like"/>
</dbReference>
<feature type="domain" description="RNA polymerase sigma factor 70 region 4 type 2" evidence="6">
    <location>
        <begin position="110"/>
        <end position="162"/>
    </location>
</feature>
<dbReference type="InterPro" id="IPR013325">
    <property type="entry name" value="RNA_pol_sigma_r2"/>
</dbReference>
<evidence type="ECO:0000256" key="4">
    <source>
        <dbReference type="ARBA" id="ARBA00023163"/>
    </source>
</evidence>
<dbReference type="InterPro" id="IPR013249">
    <property type="entry name" value="RNA_pol_sigma70_r4_t2"/>
</dbReference>
<dbReference type="NCBIfam" id="TIGR02937">
    <property type="entry name" value="sigma70-ECF"/>
    <property type="match status" value="1"/>
</dbReference>
<dbReference type="InterPro" id="IPR007627">
    <property type="entry name" value="RNA_pol_sigma70_r2"/>
</dbReference>
<dbReference type="GO" id="GO:0006352">
    <property type="term" value="P:DNA-templated transcription initiation"/>
    <property type="evidence" value="ECO:0007669"/>
    <property type="project" value="InterPro"/>
</dbReference>
<dbReference type="EMBL" id="DYWT01000068">
    <property type="protein sequence ID" value="HJF30971.1"/>
    <property type="molecule type" value="Genomic_DNA"/>
</dbReference>
<reference evidence="7" key="1">
    <citation type="journal article" date="2021" name="PeerJ">
        <title>Extensive microbial diversity within the chicken gut microbiome revealed by metagenomics and culture.</title>
        <authorList>
            <person name="Gilroy R."/>
            <person name="Ravi A."/>
            <person name="Getino M."/>
            <person name="Pursley I."/>
            <person name="Horton D.L."/>
            <person name="Alikhan N.F."/>
            <person name="Baker D."/>
            <person name="Gharbi K."/>
            <person name="Hall N."/>
            <person name="Watson M."/>
            <person name="Adriaenssens E.M."/>
            <person name="Foster-Nyarko E."/>
            <person name="Jarju S."/>
            <person name="Secka A."/>
            <person name="Antonio M."/>
            <person name="Oren A."/>
            <person name="Chaudhuri R.R."/>
            <person name="La Ragione R."/>
            <person name="Hildebrand F."/>
            <person name="Pallen M.J."/>
        </authorList>
    </citation>
    <scope>NUCLEOTIDE SEQUENCE</scope>
    <source>
        <strain evidence="7">CHK171-7178</strain>
    </source>
</reference>
<protein>
    <submittedName>
        <fullName evidence="7">RNA polymerase sigma factor SigX</fullName>
    </submittedName>
</protein>
<dbReference type="Gene3D" id="1.10.1740.10">
    <property type="match status" value="1"/>
</dbReference>
<comment type="caution">
    <text evidence="7">The sequence shown here is derived from an EMBL/GenBank/DDBJ whole genome shotgun (WGS) entry which is preliminary data.</text>
</comment>
<keyword evidence="4" id="KW-0804">Transcription</keyword>
<dbReference type="InterPro" id="IPR036388">
    <property type="entry name" value="WH-like_DNA-bd_sf"/>
</dbReference>
<gene>
    <name evidence="7" type="ORF">K8V56_04220</name>
</gene>
<evidence type="ECO:0000313" key="8">
    <source>
        <dbReference type="Proteomes" id="UP000698173"/>
    </source>
</evidence>
<sequence>MDDSVFHRLYEQYHQDVFKFLIYLTRDRDHAEDLMHEVYVRVLRAYAGFEGKSSEKTWLFSIAKNVAIDHFRKNTVRKKHLFDKFDWEKSELVSTGILPEELLTLSEEMQELLQALNTCTGDQKMVIIMRYFQDLTIAETAAILSWTEGKVKTTQHRAIKALQKKLNALPTEGGKLDDPQKLERQQD</sequence>
<keyword evidence="2" id="KW-0805">Transcription regulation</keyword>
<dbReference type="CDD" id="cd06171">
    <property type="entry name" value="Sigma70_r4"/>
    <property type="match status" value="1"/>
</dbReference>
<dbReference type="GO" id="GO:0016987">
    <property type="term" value="F:sigma factor activity"/>
    <property type="evidence" value="ECO:0007669"/>
    <property type="project" value="UniProtKB-KW"/>
</dbReference>
<dbReference type="Pfam" id="PF04542">
    <property type="entry name" value="Sigma70_r2"/>
    <property type="match status" value="1"/>
</dbReference>
<keyword evidence="3" id="KW-0731">Sigma factor</keyword>
<dbReference type="Gene3D" id="1.10.10.10">
    <property type="entry name" value="Winged helix-like DNA-binding domain superfamily/Winged helix DNA-binding domain"/>
    <property type="match status" value="1"/>
</dbReference>
<comment type="similarity">
    <text evidence="1">Belongs to the sigma-70 factor family. ECF subfamily.</text>
</comment>
<dbReference type="SUPFAM" id="SSF88659">
    <property type="entry name" value="Sigma3 and sigma4 domains of RNA polymerase sigma factors"/>
    <property type="match status" value="1"/>
</dbReference>
<evidence type="ECO:0000256" key="2">
    <source>
        <dbReference type="ARBA" id="ARBA00023015"/>
    </source>
</evidence>
<evidence type="ECO:0000256" key="1">
    <source>
        <dbReference type="ARBA" id="ARBA00010641"/>
    </source>
</evidence>
<dbReference type="InterPro" id="IPR014284">
    <property type="entry name" value="RNA_pol_sigma-70_dom"/>
</dbReference>
<evidence type="ECO:0000259" key="6">
    <source>
        <dbReference type="Pfam" id="PF08281"/>
    </source>
</evidence>